<evidence type="ECO:0000313" key="4">
    <source>
        <dbReference type="Proteomes" id="UP000070394"/>
    </source>
</evidence>
<feature type="coiled-coil region" evidence="1">
    <location>
        <begin position="370"/>
        <end position="424"/>
    </location>
</feature>
<dbReference type="InterPro" id="IPR005094">
    <property type="entry name" value="Endonuclease_MobA/VirD2"/>
</dbReference>
<proteinExistence type="predicted"/>
<protein>
    <submittedName>
        <fullName evidence="3">Relaxase/mobilization nuclease domain protein</fullName>
    </submittedName>
</protein>
<keyword evidence="4" id="KW-1185">Reference proteome</keyword>
<feature type="domain" description="MobA/VirD2-like nuclease" evidence="2">
    <location>
        <begin position="21"/>
        <end position="149"/>
    </location>
</feature>
<sequence>MTMAITKIHPIKSTLHLAIDYIVNGDKTDEQLLVSTNKCHQSTAHTQFLRTRENAGTKGTVLARHLIQSFLPGEATPEMAHQIGLELCKKILKDEYEFVLSTHIDKGHIHNHIIFNNVNMVTGKCYQSNKKSYHKIRYQSDKLCKENNLSVIDEHYESFKKKYRTNGKSWYENEQTKRGTSWKSRLQFDIDRMIKQSKDWEEFLKKMTELGYEIKYGKHIAFKPKDKPRFTRAKTIGEDYTEERLKERIAERETIKTPPVKKCIGNIIDMNTNAKVKESKGYEYWATKHNLNTMAESVIFIREHGIKSVQQLDEFIKKSADERQNLQDKIKAIDKEMQELSATMEQVHTVKKYRGYYKEYKANPSDRAFFEEYKAQITLYENALSELKKSYSKLPNSKDILDRLDKLQEKKNTLMQEYSSSKSTMDELYQIRKNYGIYMGKEMER</sequence>
<gene>
    <name evidence="3" type="ORF">HMPREF1866_01971</name>
</gene>
<dbReference type="Pfam" id="PF03432">
    <property type="entry name" value="Relaxase"/>
    <property type="match status" value="1"/>
</dbReference>
<comment type="caution">
    <text evidence="3">The sequence shown here is derived from an EMBL/GenBank/DDBJ whole genome shotgun (WGS) entry which is preliminary data.</text>
</comment>
<evidence type="ECO:0000256" key="1">
    <source>
        <dbReference type="SAM" id="Coils"/>
    </source>
</evidence>
<dbReference type="AlphaFoldDB" id="A0A133ZJY9"/>
<dbReference type="PATRIC" id="fig|467210.3.peg.1950"/>
<dbReference type="STRING" id="467210.HMPREF1866_01971"/>
<reference evidence="4" key="1">
    <citation type="submission" date="2016-01" db="EMBL/GenBank/DDBJ databases">
        <authorList>
            <person name="Mitreva M."/>
            <person name="Pepin K.H."/>
            <person name="Mihindukulasuriya K.A."/>
            <person name="Fulton R."/>
            <person name="Fronick C."/>
            <person name="O'Laughlin M."/>
            <person name="Miner T."/>
            <person name="Herter B."/>
            <person name="Rosa B.A."/>
            <person name="Cordes M."/>
            <person name="Tomlinson C."/>
            <person name="Wollam A."/>
            <person name="Palsikar V.B."/>
            <person name="Mardis E.R."/>
            <person name="Wilson R.K."/>
        </authorList>
    </citation>
    <scope>NUCLEOTIDE SEQUENCE [LARGE SCALE GENOMIC DNA]</scope>
    <source>
        <strain evidence="4">DNF00896</strain>
    </source>
</reference>
<feature type="coiled-coil region" evidence="1">
    <location>
        <begin position="309"/>
        <end position="343"/>
    </location>
</feature>
<evidence type="ECO:0000259" key="2">
    <source>
        <dbReference type="Pfam" id="PF03432"/>
    </source>
</evidence>
<accession>A0A133ZJY9</accession>
<organism evidence="3 4">
    <name type="scientific">Lachnoanaerobaculum saburreum</name>
    <dbReference type="NCBI Taxonomy" id="467210"/>
    <lineage>
        <taxon>Bacteria</taxon>
        <taxon>Bacillati</taxon>
        <taxon>Bacillota</taxon>
        <taxon>Clostridia</taxon>
        <taxon>Lachnospirales</taxon>
        <taxon>Lachnospiraceae</taxon>
        <taxon>Lachnoanaerobaculum</taxon>
    </lineage>
</organism>
<keyword evidence="1" id="KW-0175">Coiled coil</keyword>
<name>A0A133ZJY9_9FIRM</name>
<dbReference type="EMBL" id="LSDA01000108">
    <property type="protein sequence ID" value="KXB55749.1"/>
    <property type="molecule type" value="Genomic_DNA"/>
</dbReference>
<evidence type="ECO:0000313" key="3">
    <source>
        <dbReference type="EMBL" id="KXB55749.1"/>
    </source>
</evidence>
<dbReference type="Proteomes" id="UP000070394">
    <property type="component" value="Unassembled WGS sequence"/>
</dbReference>